<dbReference type="SUPFAM" id="SSF56672">
    <property type="entry name" value="DNA/RNA polymerases"/>
    <property type="match status" value="1"/>
</dbReference>
<dbReference type="PANTHER" id="PTHR11439">
    <property type="entry name" value="GAG-POL-RELATED RETROTRANSPOSON"/>
    <property type="match status" value="1"/>
</dbReference>
<dbReference type="PANTHER" id="PTHR11439:SF515">
    <property type="entry name" value="GAG-POL POLYPROTEIN"/>
    <property type="match status" value="1"/>
</dbReference>
<feature type="domain" description="Reverse transcriptase Ty1/copia-type" evidence="1">
    <location>
        <begin position="8"/>
        <end position="99"/>
    </location>
</feature>
<keyword evidence="2" id="KW-1185">Reference proteome</keyword>
<dbReference type="InterPro" id="IPR013103">
    <property type="entry name" value="RVT_2"/>
</dbReference>
<evidence type="ECO:0000313" key="2">
    <source>
        <dbReference type="Proteomes" id="UP000087766"/>
    </source>
</evidence>
<reference evidence="2" key="1">
    <citation type="journal article" date="2014" name="Nat. Commun.">
        <title>Genome sequence of mungbean and insights into evolution within Vigna species.</title>
        <authorList>
            <person name="Kang Y.J."/>
            <person name="Kim S.K."/>
            <person name="Kim M.Y."/>
            <person name="Lestari P."/>
            <person name="Kim K.H."/>
            <person name="Ha B.K."/>
            <person name="Jun T.H."/>
            <person name="Hwang W.J."/>
            <person name="Lee T."/>
            <person name="Lee J."/>
            <person name="Shim S."/>
            <person name="Yoon M.Y."/>
            <person name="Jang Y.E."/>
            <person name="Han K.S."/>
            <person name="Taeprayoon P."/>
            <person name="Yoon N."/>
            <person name="Somta P."/>
            <person name="Tanya P."/>
            <person name="Kim K.S."/>
            <person name="Gwag J.G."/>
            <person name="Moon J.K."/>
            <person name="Lee Y.H."/>
            <person name="Park B.S."/>
            <person name="Bombarely A."/>
            <person name="Doyle J.J."/>
            <person name="Jackson S.A."/>
            <person name="Schafleitner R."/>
            <person name="Srinives P."/>
            <person name="Varshney R.K."/>
            <person name="Lee S.H."/>
        </authorList>
    </citation>
    <scope>NUCLEOTIDE SEQUENCE [LARGE SCALE GENOMIC DNA]</scope>
    <source>
        <strain evidence="2">cv. VC1973A</strain>
    </source>
</reference>
<dbReference type="STRING" id="3916.A0A1S3VBC6"/>
<evidence type="ECO:0000313" key="3">
    <source>
        <dbReference type="RefSeq" id="XP_014515658.1"/>
    </source>
</evidence>
<protein>
    <submittedName>
        <fullName evidence="3">Uncharacterized protein LOC106773487</fullName>
    </submittedName>
</protein>
<dbReference type="KEGG" id="vra:106773487"/>
<dbReference type="Pfam" id="PF07727">
    <property type="entry name" value="RVT_2"/>
    <property type="match status" value="1"/>
</dbReference>
<organism evidence="2 3">
    <name type="scientific">Vigna radiata var. radiata</name>
    <name type="common">Mung bean</name>
    <name type="synonym">Phaseolus aureus</name>
    <dbReference type="NCBI Taxonomy" id="3916"/>
    <lineage>
        <taxon>Eukaryota</taxon>
        <taxon>Viridiplantae</taxon>
        <taxon>Streptophyta</taxon>
        <taxon>Embryophyta</taxon>
        <taxon>Tracheophyta</taxon>
        <taxon>Spermatophyta</taxon>
        <taxon>Magnoliopsida</taxon>
        <taxon>eudicotyledons</taxon>
        <taxon>Gunneridae</taxon>
        <taxon>Pentapetalae</taxon>
        <taxon>rosids</taxon>
        <taxon>fabids</taxon>
        <taxon>Fabales</taxon>
        <taxon>Fabaceae</taxon>
        <taxon>Papilionoideae</taxon>
        <taxon>50 kb inversion clade</taxon>
        <taxon>NPAAA clade</taxon>
        <taxon>indigoferoid/millettioid clade</taxon>
        <taxon>Phaseoleae</taxon>
        <taxon>Vigna</taxon>
    </lineage>
</organism>
<gene>
    <name evidence="3" type="primary">LOC106773487</name>
</gene>
<dbReference type="InterPro" id="IPR043502">
    <property type="entry name" value="DNA/RNA_pol_sf"/>
</dbReference>
<sequence>MCSRAWSYVKGDSEEDLVIICRYVDDLLVTGSNPESINEFKRVMEVEFEMTDLGRLSYFLGMEFSYTAVGSVLHKRKYAGDLLKRFNMMECNVAKSPMEANLKLTQDDSEKDTDETKFKQIVGSLRFLCNSRPNLALCVGVISRFMSKPKESHMQAAKRVLRYIKGAVNCGVLFGRKKTVEEITGYTNSDYGADPIEKKHFRLYLHGE</sequence>
<dbReference type="GeneID" id="106773487"/>
<proteinExistence type="predicted"/>
<dbReference type="OrthoDB" id="1409848at2759"/>
<evidence type="ECO:0000259" key="1">
    <source>
        <dbReference type="Pfam" id="PF07727"/>
    </source>
</evidence>
<accession>A0A1S3VBC6</accession>
<dbReference type="Proteomes" id="UP000087766">
    <property type="component" value="Chromosome 9"/>
</dbReference>
<name>A0A1S3VBC6_VIGRR</name>
<reference evidence="3" key="2">
    <citation type="submission" date="2025-08" db="UniProtKB">
        <authorList>
            <consortium name="RefSeq"/>
        </authorList>
    </citation>
    <scope>IDENTIFICATION</scope>
    <source>
        <tissue evidence="3">Leaf</tissue>
    </source>
</reference>
<dbReference type="AlphaFoldDB" id="A0A1S3VBC6"/>
<dbReference type="RefSeq" id="XP_014515658.1">
    <property type="nucleotide sequence ID" value="XM_014660172.1"/>
</dbReference>